<evidence type="ECO:0000256" key="1">
    <source>
        <dbReference type="SAM" id="MobiDB-lite"/>
    </source>
</evidence>
<name>A0A0G4FTG5_9ALVE</name>
<evidence type="ECO:0000313" key="3">
    <source>
        <dbReference type="EMBL" id="CEM18016.1"/>
    </source>
</evidence>
<feature type="chain" id="PRO_5005189048" description="EF-hand domain-containing protein" evidence="2">
    <location>
        <begin position="22"/>
        <end position="516"/>
    </location>
</feature>
<evidence type="ECO:0008006" key="4">
    <source>
        <dbReference type="Google" id="ProtNLM"/>
    </source>
</evidence>
<accession>A0A0G4FTG5</accession>
<reference evidence="3" key="1">
    <citation type="submission" date="2014-11" db="EMBL/GenBank/DDBJ databases">
        <authorList>
            <person name="Otto D Thomas"/>
            <person name="Naeem Raeece"/>
        </authorList>
    </citation>
    <scope>NUCLEOTIDE SEQUENCE</scope>
</reference>
<proteinExistence type="predicted"/>
<protein>
    <recommendedName>
        <fullName evidence="4">EF-hand domain-containing protein</fullName>
    </recommendedName>
</protein>
<feature type="signal peptide" evidence="2">
    <location>
        <begin position="1"/>
        <end position="21"/>
    </location>
</feature>
<gene>
    <name evidence="3" type="ORF">Cvel_3724</name>
</gene>
<feature type="compositionally biased region" description="Basic and acidic residues" evidence="1">
    <location>
        <begin position="407"/>
        <end position="420"/>
    </location>
</feature>
<sequence>MSIRLSLRFLLFVSFCLLSGGLRSREEKGSPTSLSLYPVRRPSPSVKAPAAYINFNFPPGSKRSRLDEIIGESRGKAIYVDAELRDLMLLFGRLAEDYYPPTPEQSRKGEPYAMYIQGAPSSIQGRLEMQTEPSRQWHKLFMSDQGVNQEEVGFTTLKNRLKRLPLRWPVYQNETAVLKPLLNEMMEANSVALEIIPRNDAKFHRYVLKMSSGNRGLAPVISTAIIQMEQKGMDPRFIHDFVKNQLIGGELGKFFAKPGGGIMGMIGVPLGSGGGEIEKEKQRQLAEAKEKEEEERRKKLQNDPLGDAQWDAVKKQARKALDDDWVDDVSQPEEGGGEREAKPDTESLNIDELFARELKKRQLSRSTSSSLGSDSSTSPSESSKERGQGSSGGEDDGDESLEGVFQRTEKRQRSKSDARRVTTGQMASQEIDPAVVNVVWMDWFGDGTQAITKEKMGAAIGKWAGPFSDGKVDFESFLRGYVAAKLRQEASAATTTTTTTTTMDTMGGLFRFPRTR</sequence>
<organism evidence="3">
    <name type="scientific">Chromera velia CCMP2878</name>
    <dbReference type="NCBI Taxonomy" id="1169474"/>
    <lineage>
        <taxon>Eukaryota</taxon>
        <taxon>Sar</taxon>
        <taxon>Alveolata</taxon>
        <taxon>Colpodellida</taxon>
        <taxon>Chromeraceae</taxon>
        <taxon>Chromera</taxon>
    </lineage>
</organism>
<dbReference type="EMBL" id="CDMZ01000617">
    <property type="protein sequence ID" value="CEM18016.1"/>
    <property type="molecule type" value="Genomic_DNA"/>
</dbReference>
<feature type="compositionally biased region" description="Low complexity" evidence="1">
    <location>
        <begin position="364"/>
        <end position="381"/>
    </location>
</feature>
<dbReference type="VEuPathDB" id="CryptoDB:Cvel_3724"/>
<evidence type="ECO:0000256" key="2">
    <source>
        <dbReference type="SAM" id="SignalP"/>
    </source>
</evidence>
<feature type="compositionally biased region" description="Basic and acidic residues" evidence="1">
    <location>
        <begin position="276"/>
        <end position="301"/>
    </location>
</feature>
<keyword evidence="2" id="KW-0732">Signal</keyword>
<dbReference type="AlphaFoldDB" id="A0A0G4FTG5"/>
<feature type="compositionally biased region" description="Basic and acidic residues" evidence="1">
    <location>
        <begin position="336"/>
        <end position="345"/>
    </location>
</feature>
<feature type="region of interest" description="Disordered" evidence="1">
    <location>
        <begin position="273"/>
        <end position="425"/>
    </location>
</feature>